<evidence type="ECO:0000256" key="2">
    <source>
        <dbReference type="ARBA" id="ARBA00022617"/>
    </source>
</evidence>
<dbReference type="PRINTS" id="PR00385">
    <property type="entry name" value="P450"/>
</dbReference>
<dbReference type="PRINTS" id="PR00463">
    <property type="entry name" value="EP450I"/>
</dbReference>
<accession>A0A4Q4TTW1</accession>
<protein>
    <recommendedName>
        <fullName evidence="10">Cytochrome P450</fullName>
    </recommendedName>
</protein>
<sequence length="288" mass="32401">MTKTWLMLTYPLAAMALSVIPASGYAKFKSSFEEFTKYCEGWANDARLLRTARKQPERDSHMTRYLDIDPTDQKKIKAVPHPLEDIFNFIAGGRDTTAYTTSCAVHYLLASPDALAKLQAELDESATFIRGDFDYKRIKNLVYLNAVVKETLRLSSPVPGCLPRLVPDGGARVGTVYLPEGIAVSVSLLSLQQNAELFPEPQKFRPERWLGEDGKAIEKWNVAFSRGPRQCIGTNIAYLELHSCLAYLFSRFEFALPGGPGKKLEWVDRFVAINTEDVKVTVVKDRWT</sequence>
<comment type="cofactor">
    <cofactor evidence="1 5">
        <name>heme</name>
        <dbReference type="ChEBI" id="CHEBI:30413"/>
    </cofactor>
</comment>
<comment type="similarity">
    <text evidence="6">Belongs to the cytochrome P450 family.</text>
</comment>
<keyword evidence="9" id="KW-1185">Reference proteome</keyword>
<dbReference type="GO" id="GO:0005506">
    <property type="term" value="F:iron ion binding"/>
    <property type="evidence" value="ECO:0007669"/>
    <property type="project" value="InterPro"/>
</dbReference>
<dbReference type="PANTHER" id="PTHR24305">
    <property type="entry name" value="CYTOCHROME P450"/>
    <property type="match status" value="1"/>
</dbReference>
<dbReference type="SUPFAM" id="SSF48264">
    <property type="entry name" value="Cytochrome P450"/>
    <property type="match status" value="1"/>
</dbReference>
<dbReference type="GO" id="GO:0016705">
    <property type="term" value="F:oxidoreductase activity, acting on paired donors, with incorporation or reduction of molecular oxygen"/>
    <property type="evidence" value="ECO:0007669"/>
    <property type="project" value="InterPro"/>
</dbReference>
<dbReference type="InterPro" id="IPR002401">
    <property type="entry name" value="Cyt_P450_E_grp-I"/>
</dbReference>
<dbReference type="Proteomes" id="UP000293360">
    <property type="component" value="Unassembled WGS sequence"/>
</dbReference>
<evidence type="ECO:0000256" key="1">
    <source>
        <dbReference type="ARBA" id="ARBA00001971"/>
    </source>
</evidence>
<dbReference type="InterPro" id="IPR050121">
    <property type="entry name" value="Cytochrome_P450_monoxygenase"/>
</dbReference>
<evidence type="ECO:0000313" key="8">
    <source>
        <dbReference type="EMBL" id="RYP10945.1"/>
    </source>
</evidence>
<evidence type="ECO:0000256" key="4">
    <source>
        <dbReference type="ARBA" id="ARBA00023004"/>
    </source>
</evidence>
<dbReference type="OrthoDB" id="3945418at2759"/>
<dbReference type="GO" id="GO:0004497">
    <property type="term" value="F:monooxygenase activity"/>
    <property type="evidence" value="ECO:0007669"/>
    <property type="project" value="UniProtKB-KW"/>
</dbReference>
<dbReference type="PROSITE" id="PS00086">
    <property type="entry name" value="CYTOCHROME_P450"/>
    <property type="match status" value="1"/>
</dbReference>
<keyword evidence="6" id="KW-0560">Oxidoreductase</keyword>
<keyword evidence="3 5" id="KW-0479">Metal-binding</keyword>
<dbReference type="Pfam" id="PF00067">
    <property type="entry name" value="p450"/>
    <property type="match status" value="1"/>
</dbReference>
<dbReference type="AlphaFoldDB" id="A0A4Q4TTW1"/>
<proteinExistence type="inferred from homology"/>
<dbReference type="InterPro" id="IPR017972">
    <property type="entry name" value="Cyt_P450_CS"/>
</dbReference>
<dbReference type="STRING" id="155417.A0A4Q4TTW1"/>
<organism evidence="8 9">
    <name type="scientific">Monosporascus ibericus</name>
    <dbReference type="NCBI Taxonomy" id="155417"/>
    <lineage>
        <taxon>Eukaryota</taxon>
        <taxon>Fungi</taxon>
        <taxon>Dikarya</taxon>
        <taxon>Ascomycota</taxon>
        <taxon>Pezizomycotina</taxon>
        <taxon>Sordariomycetes</taxon>
        <taxon>Xylariomycetidae</taxon>
        <taxon>Xylariales</taxon>
        <taxon>Xylariales incertae sedis</taxon>
        <taxon>Monosporascus</taxon>
    </lineage>
</organism>
<dbReference type="GO" id="GO:0020037">
    <property type="term" value="F:heme binding"/>
    <property type="evidence" value="ECO:0007669"/>
    <property type="project" value="InterPro"/>
</dbReference>
<dbReference type="PANTHER" id="PTHR24305:SF234">
    <property type="entry name" value="CYTOCHROME P450"/>
    <property type="match status" value="1"/>
</dbReference>
<dbReference type="InterPro" id="IPR001128">
    <property type="entry name" value="Cyt_P450"/>
</dbReference>
<evidence type="ECO:0000256" key="6">
    <source>
        <dbReference type="RuleBase" id="RU000461"/>
    </source>
</evidence>
<evidence type="ECO:0000256" key="3">
    <source>
        <dbReference type="ARBA" id="ARBA00022723"/>
    </source>
</evidence>
<evidence type="ECO:0000313" key="9">
    <source>
        <dbReference type="Proteomes" id="UP000293360"/>
    </source>
</evidence>
<feature type="chain" id="PRO_5020450460" description="Cytochrome P450" evidence="7">
    <location>
        <begin position="17"/>
        <end position="288"/>
    </location>
</feature>
<dbReference type="InterPro" id="IPR036396">
    <property type="entry name" value="Cyt_P450_sf"/>
</dbReference>
<gene>
    <name evidence="8" type="ORF">DL764_000381</name>
</gene>
<feature type="signal peptide" evidence="7">
    <location>
        <begin position="1"/>
        <end position="16"/>
    </location>
</feature>
<evidence type="ECO:0000256" key="5">
    <source>
        <dbReference type="PIRSR" id="PIRSR602401-1"/>
    </source>
</evidence>
<evidence type="ECO:0000256" key="7">
    <source>
        <dbReference type="SAM" id="SignalP"/>
    </source>
</evidence>
<keyword evidence="6" id="KW-0503">Monooxygenase</keyword>
<keyword evidence="2 5" id="KW-0349">Heme</keyword>
<name>A0A4Q4TTW1_9PEZI</name>
<keyword evidence="4 5" id="KW-0408">Iron</keyword>
<dbReference type="Gene3D" id="1.10.630.10">
    <property type="entry name" value="Cytochrome P450"/>
    <property type="match status" value="1"/>
</dbReference>
<evidence type="ECO:0008006" key="10">
    <source>
        <dbReference type="Google" id="ProtNLM"/>
    </source>
</evidence>
<comment type="caution">
    <text evidence="8">The sequence shown here is derived from an EMBL/GenBank/DDBJ whole genome shotgun (WGS) entry which is preliminary data.</text>
</comment>
<reference evidence="8 9" key="1">
    <citation type="submission" date="2018-06" db="EMBL/GenBank/DDBJ databases">
        <title>Complete Genomes of Monosporascus.</title>
        <authorList>
            <person name="Robinson A.J."/>
            <person name="Natvig D.O."/>
        </authorList>
    </citation>
    <scope>NUCLEOTIDE SEQUENCE [LARGE SCALE GENOMIC DNA]</scope>
    <source>
        <strain evidence="8 9">CBS 110550</strain>
    </source>
</reference>
<feature type="binding site" description="axial binding residue" evidence="5">
    <location>
        <position position="231"/>
    </location>
    <ligand>
        <name>heme</name>
        <dbReference type="ChEBI" id="CHEBI:30413"/>
    </ligand>
    <ligandPart>
        <name>Fe</name>
        <dbReference type="ChEBI" id="CHEBI:18248"/>
    </ligandPart>
</feature>
<keyword evidence="7" id="KW-0732">Signal</keyword>
<dbReference type="EMBL" id="QJNU01000010">
    <property type="protein sequence ID" value="RYP10945.1"/>
    <property type="molecule type" value="Genomic_DNA"/>
</dbReference>